<dbReference type="InterPro" id="IPR005537">
    <property type="entry name" value="RAMP_III_fam"/>
</dbReference>
<feature type="domain" description="CRISPR type III-associated protein" evidence="2">
    <location>
        <begin position="9"/>
        <end position="176"/>
    </location>
</feature>
<dbReference type="InterPro" id="IPR007522">
    <property type="entry name" value="CRISPR-assoc_prot_TM1795"/>
</dbReference>
<gene>
    <name evidence="3" type="ORF">SAMN06265340_11428</name>
</gene>
<dbReference type="RefSeq" id="WP_089323607.1">
    <property type="nucleotide sequence ID" value="NZ_FZOB01000014.1"/>
</dbReference>
<dbReference type="AlphaFoldDB" id="A0A239A2G4"/>
<evidence type="ECO:0000259" key="2">
    <source>
        <dbReference type="Pfam" id="PF03787"/>
    </source>
</evidence>
<dbReference type="Proteomes" id="UP000198405">
    <property type="component" value="Unassembled WGS sequence"/>
</dbReference>
<name>A0A239A2G4_9BACT</name>
<keyword evidence="4" id="KW-1185">Reference proteome</keyword>
<proteinExistence type="predicted"/>
<dbReference type="Pfam" id="PF03787">
    <property type="entry name" value="RAMPs"/>
    <property type="match status" value="1"/>
</dbReference>
<keyword evidence="1" id="KW-0051">Antiviral defense</keyword>
<accession>A0A239A2G4</accession>
<evidence type="ECO:0000313" key="3">
    <source>
        <dbReference type="EMBL" id="SNR89491.1"/>
    </source>
</evidence>
<dbReference type="EMBL" id="FZOB01000014">
    <property type="protein sequence ID" value="SNR89491.1"/>
    <property type="molecule type" value="Genomic_DNA"/>
</dbReference>
<sequence length="407" mass="47087">MKKEVKIAFKTLTPLWTGDAEGKSEKLKLTGIIGSLRWWFEALVRGMGYYACDSTSDNKCKVEIKNPGDIGKIHEKMCPVCFLFGATGWKSRFSLNIENDNLKKPYDGKVVVKLNDGNGWHYEAGLMGDATLIFQYDEFYLSKDLNEVFPSILKILLYLIQEYGMLGAKTSMGYGVARFKTADNELSIKDGNWKNFTNYLALFDNKFNPEQINDTERKRKIENNLKNLPNLKDMFFVKFKIDGEFKEILENIKQFYNPENKISEDFNWLITSPVVRKVIRKEIKSQFNSNNDLRHFLMGKVKGKNSTFSAIQVSHVYTNNKKFEFRIYGWLPDKKPIQGKVKDVLNLLSQLFNDVPWKGIYDSRQKKKVSLLPSKVEDGVCWQNSNLKLLDSCKNVKNLFLQEGENQ</sequence>
<evidence type="ECO:0000313" key="4">
    <source>
        <dbReference type="Proteomes" id="UP000198405"/>
    </source>
</evidence>
<dbReference type="GO" id="GO:0051607">
    <property type="term" value="P:defense response to virus"/>
    <property type="evidence" value="ECO:0007669"/>
    <property type="project" value="UniProtKB-KW"/>
</dbReference>
<evidence type="ECO:0000256" key="1">
    <source>
        <dbReference type="ARBA" id="ARBA00023118"/>
    </source>
</evidence>
<dbReference type="NCBIfam" id="TIGR01894">
    <property type="entry name" value="cas_TM1795_cmr1"/>
    <property type="match status" value="1"/>
</dbReference>
<protein>
    <submittedName>
        <fullName evidence="3">CRISPR-associated protein Cmr1</fullName>
    </submittedName>
</protein>
<organism evidence="3 4">
    <name type="scientific">Desulfurobacterium atlanticum</name>
    <dbReference type="NCBI Taxonomy" id="240169"/>
    <lineage>
        <taxon>Bacteria</taxon>
        <taxon>Pseudomonadati</taxon>
        <taxon>Aquificota</taxon>
        <taxon>Aquificia</taxon>
        <taxon>Desulfurobacteriales</taxon>
        <taxon>Desulfurobacteriaceae</taxon>
        <taxon>Desulfurobacterium</taxon>
    </lineage>
</organism>
<reference evidence="4" key="1">
    <citation type="submission" date="2017-06" db="EMBL/GenBank/DDBJ databases">
        <authorList>
            <person name="Varghese N."/>
            <person name="Submissions S."/>
        </authorList>
    </citation>
    <scope>NUCLEOTIDE SEQUENCE [LARGE SCALE GENOMIC DNA]</scope>
    <source>
        <strain evidence="4">DSM 15668</strain>
    </source>
</reference>
<dbReference type="OrthoDB" id="9806750at2"/>